<dbReference type="AlphaFoldDB" id="A0A5P1F712"/>
<keyword evidence="5" id="KW-1185">Reference proteome</keyword>
<feature type="domain" description="14-3-3" evidence="3">
    <location>
        <begin position="12"/>
        <end position="258"/>
    </location>
</feature>
<sequence length="265" mass="30447">MATESDPTVISREDRVYRAKLAEFAERYDDVVSIMEEMIVFFTGDEINVDLTAEERKLISFAYKKLVTTRRSSLIFLSKKEEEEENEEKLKLIKAYKGEIKAELEGICNRILELLDEYLIPMVTTSESRVFFYKMMGDYNRYLAEIKAGDERKEAAMKTLEAYEEAQKTASCHLGPSDPIRLGLALNCSVFHYEILNQKEKGIRIAQQAFQEAAVDLNKLARGDPTYTERLDIIKLLRRNFTKWISDGKKLDGQSTSGNQPVPVE</sequence>
<protein>
    <recommendedName>
        <fullName evidence="3">14-3-3 domain-containing protein</fullName>
    </recommendedName>
</protein>
<dbReference type="PRINTS" id="PR00305">
    <property type="entry name" value="1433ZETA"/>
</dbReference>
<feature type="site" description="Interaction with phosphoserine on interacting protein" evidence="2">
    <location>
        <position position="141"/>
    </location>
</feature>
<dbReference type="PANTHER" id="PTHR18860">
    <property type="entry name" value="14-3-3 PROTEIN"/>
    <property type="match status" value="1"/>
</dbReference>
<feature type="site" description="Interaction with phosphoserine on interacting protein" evidence="2">
    <location>
        <position position="71"/>
    </location>
</feature>
<dbReference type="InterPro" id="IPR036815">
    <property type="entry name" value="14-3-3_dom_sf"/>
</dbReference>
<name>A0A5P1F712_ASPOF</name>
<dbReference type="Proteomes" id="UP000243459">
    <property type="component" value="Chromosome 3"/>
</dbReference>
<dbReference type="InterPro" id="IPR023410">
    <property type="entry name" value="14-3-3_domain"/>
</dbReference>
<evidence type="ECO:0000256" key="1">
    <source>
        <dbReference type="ARBA" id="ARBA00006141"/>
    </source>
</evidence>
<dbReference type="CDD" id="cd08774">
    <property type="entry name" value="14-3-3"/>
    <property type="match status" value="1"/>
</dbReference>
<proteinExistence type="inferred from homology"/>
<dbReference type="InterPro" id="IPR000308">
    <property type="entry name" value="14-3-3"/>
</dbReference>
<evidence type="ECO:0000259" key="3">
    <source>
        <dbReference type="SMART" id="SM00101"/>
    </source>
</evidence>
<evidence type="ECO:0000313" key="4">
    <source>
        <dbReference type="EMBL" id="ONK74175.1"/>
    </source>
</evidence>
<dbReference type="PIRSF" id="PIRSF000868">
    <property type="entry name" value="14-3-3"/>
    <property type="match status" value="1"/>
</dbReference>
<dbReference type="EMBL" id="CM007383">
    <property type="protein sequence ID" value="ONK74175.1"/>
    <property type="molecule type" value="Genomic_DNA"/>
</dbReference>
<dbReference type="SUPFAM" id="SSF48445">
    <property type="entry name" value="14-3-3 protein"/>
    <property type="match status" value="1"/>
</dbReference>
<dbReference type="Gene3D" id="1.20.190.20">
    <property type="entry name" value="14-3-3 domain"/>
    <property type="match status" value="1"/>
</dbReference>
<dbReference type="SMART" id="SM00101">
    <property type="entry name" value="14_3_3"/>
    <property type="match status" value="1"/>
</dbReference>
<organism evidence="4 5">
    <name type="scientific">Asparagus officinalis</name>
    <name type="common">Garden asparagus</name>
    <dbReference type="NCBI Taxonomy" id="4686"/>
    <lineage>
        <taxon>Eukaryota</taxon>
        <taxon>Viridiplantae</taxon>
        <taxon>Streptophyta</taxon>
        <taxon>Embryophyta</taxon>
        <taxon>Tracheophyta</taxon>
        <taxon>Spermatophyta</taxon>
        <taxon>Magnoliopsida</taxon>
        <taxon>Liliopsida</taxon>
        <taxon>Asparagales</taxon>
        <taxon>Asparagaceae</taxon>
        <taxon>Asparagoideae</taxon>
        <taxon>Asparagus</taxon>
    </lineage>
</organism>
<evidence type="ECO:0000313" key="5">
    <source>
        <dbReference type="Proteomes" id="UP000243459"/>
    </source>
</evidence>
<gene>
    <name evidence="4" type="ORF">A4U43_C03F3580</name>
</gene>
<evidence type="ECO:0000256" key="2">
    <source>
        <dbReference type="PIRSR" id="PIRSR000868-1"/>
    </source>
</evidence>
<comment type="similarity">
    <text evidence="1">Belongs to the 14-3-3 family.</text>
</comment>
<dbReference type="Pfam" id="PF00244">
    <property type="entry name" value="14-3-3"/>
    <property type="match status" value="1"/>
</dbReference>
<reference evidence="5" key="1">
    <citation type="journal article" date="2017" name="Nat. Commun.">
        <title>The asparagus genome sheds light on the origin and evolution of a young Y chromosome.</title>
        <authorList>
            <person name="Harkess A."/>
            <person name="Zhou J."/>
            <person name="Xu C."/>
            <person name="Bowers J.E."/>
            <person name="Van der Hulst R."/>
            <person name="Ayyampalayam S."/>
            <person name="Mercati F."/>
            <person name="Riccardi P."/>
            <person name="McKain M.R."/>
            <person name="Kakrana A."/>
            <person name="Tang H."/>
            <person name="Ray J."/>
            <person name="Groenendijk J."/>
            <person name="Arikit S."/>
            <person name="Mathioni S.M."/>
            <person name="Nakano M."/>
            <person name="Shan H."/>
            <person name="Telgmann-Rauber A."/>
            <person name="Kanno A."/>
            <person name="Yue Z."/>
            <person name="Chen H."/>
            <person name="Li W."/>
            <person name="Chen Y."/>
            <person name="Xu X."/>
            <person name="Zhang Y."/>
            <person name="Luo S."/>
            <person name="Chen H."/>
            <person name="Gao J."/>
            <person name="Mao Z."/>
            <person name="Pires J.C."/>
            <person name="Luo M."/>
            <person name="Kudrna D."/>
            <person name="Wing R.A."/>
            <person name="Meyers B.C."/>
            <person name="Yi K."/>
            <person name="Kong H."/>
            <person name="Lavrijsen P."/>
            <person name="Sunseri F."/>
            <person name="Falavigna A."/>
            <person name="Ye Y."/>
            <person name="Leebens-Mack J.H."/>
            <person name="Chen G."/>
        </authorList>
    </citation>
    <scope>NUCLEOTIDE SEQUENCE [LARGE SCALE GENOMIC DNA]</scope>
    <source>
        <strain evidence="5">cv. DH0086</strain>
    </source>
</reference>
<dbReference type="Gramene" id="ONK74175">
    <property type="protein sequence ID" value="ONK74175"/>
    <property type="gene ID" value="A4U43_C03F3580"/>
</dbReference>
<dbReference type="OrthoDB" id="10260625at2759"/>
<accession>A0A5P1F712</accession>